<gene>
    <name evidence="1" type="ORF">NKI33_05595</name>
</gene>
<sequence length="226" mass="25543">MASIAHERLWKKLCYIDTLPDNEATTSDIAEAMLDGWSIVDAAHRFLDAIGNFPGLRNSTWRELATRRLTDADTFRNSWQHFSGNETLQTTLGARGQVWGSIGWVKHHEGHPKTWFVAIAGTILKGTESLFIGPHQNVDRVDSRRIRLFHGDDEFYLTRAVNDIFKAIAGLEDDLRSGRVTLRGDQIDQDRGSDIIYEGYIEVMHAFVEDCHAEAETKDSNGISQK</sequence>
<name>A0ABV1YBH5_9HYPH</name>
<dbReference type="Proteomes" id="UP001464387">
    <property type="component" value="Unassembled WGS sequence"/>
</dbReference>
<dbReference type="RefSeq" id="WP_352567885.1">
    <property type="nucleotide sequence ID" value="NZ_JAMYMY010000004.1"/>
</dbReference>
<reference evidence="1 2" key="1">
    <citation type="journal article" date="2024" name="Proc. Natl. Acad. Sci. U.S.A.">
        <title>The evolutionary genomics of adaptation to stress in wild rhizobium bacteria.</title>
        <authorList>
            <person name="Kehlet-Delgado H."/>
            <person name="Montoya A.P."/>
            <person name="Jensen K.T."/>
            <person name="Wendlandt C.E."/>
            <person name="Dexheimer C."/>
            <person name="Roberts M."/>
            <person name="Torres Martinez L."/>
            <person name="Friesen M.L."/>
            <person name="Griffitts J.S."/>
            <person name="Porter S.S."/>
        </authorList>
    </citation>
    <scope>NUCLEOTIDE SEQUENCE [LARGE SCALE GENOMIC DNA]</scope>
    <source>
        <strain evidence="1 2">M0729</strain>
    </source>
</reference>
<evidence type="ECO:0000313" key="2">
    <source>
        <dbReference type="Proteomes" id="UP001464387"/>
    </source>
</evidence>
<protein>
    <submittedName>
        <fullName evidence="1">Uncharacterized protein</fullName>
    </submittedName>
</protein>
<organism evidence="1 2">
    <name type="scientific">Mesorhizobium opportunistum</name>
    <dbReference type="NCBI Taxonomy" id="593909"/>
    <lineage>
        <taxon>Bacteria</taxon>
        <taxon>Pseudomonadati</taxon>
        <taxon>Pseudomonadota</taxon>
        <taxon>Alphaproteobacteria</taxon>
        <taxon>Hyphomicrobiales</taxon>
        <taxon>Phyllobacteriaceae</taxon>
        <taxon>Mesorhizobium</taxon>
    </lineage>
</organism>
<keyword evidence="2" id="KW-1185">Reference proteome</keyword>
<proteinExistence type="predicted"/>
<accession>A0ABV1YBH5</accession>
<evidence type="ECO:0000313" key="1">
    <source>
        <dbReference type="EMBL" id="MER8932435.1"/>
    </source>
</evidence>
<comment type="caution">
    <text evidence="1">The sequence shown here is derived from an EMBL/GenBank/DDBJ whole genome shotgun (WGS) entry which is preliminary data.</text>
</comment>
<dbReference type="EMBL" id="JAMYPJ010000005">
    <property type="protein sequence ID" value="MER8932435.1"/>
    <property type="molecule type" value="Genomic_DNA"/>
</dbReference>